<dbReference type="Proteomes" id="UP001501803">
    <property type="component" value="Unassembled WGS sequence"/>
</dbReference>
<feature type="transmembrane region" description="Helical" evidence="1">
    <location>
        <begin position="124"/>
        <end position="146"/>
    </location>
</feature>
<sequence length="437" mass="45246">MNASATSPPPRRRFRRVTTGLSKITGYALSMILLAVVSLMAIPSMVTASGAAAWGMIAAGQSIGGVAAVIIAYGWGMSGPAAIARADAPGRLREYAESVVCKLLICLPFGAAAFAIAWAVGRDYALFAACGALSTASVGLTANWWFVGLSQPYRLLVFETVPRVAGTFVGILLMEAGASALVGVLWQLIGMLAAFVVCTLWILRPWRLRALRRIERRPVGTVLAAQRNGLTSTVVSSLYAATPIVLVSLIAPGVQPVYAVVEKVQRQVIVGLGPFVTVLQGWIPRARGAELLVRVKRGMIAATIGASILGILMFVAAQELVAWLGGGLIHPTIVTLLLMSVITAVSLVESVASKAALSALNRLDVAAKATSISAIVGLPLVALGALLAGASGALSGILAGLSLRLLLELLGMQKAMAHSEAQSRSVSIDPEVEVGGA</sequence>
<feature type="transmembrane region" description="Helical" evidence="1">
    <location>
        <begin position="237"/>
        <end position="258"/>
    </location>
</feature>
<evidence type="ECO:0000313" key="2">
    <source>
        <dbReference type="EMBL" id="GAA3887022.1"/>
    </source>
</evidence>
<dbReference type="EMBL" id="BAABCN010000010">
    <property type="protein sequence ID" value="GAA3887022.1"/>
    <property type="molecule type" value="Genomic_DNA"/>
</dbReference>
<feature type="transmembrane region" description="Helical" evidence="1">
    <location>
        <begin position="180"/>
        <end position="203"/>
    </location>
</feature>
<feature type="transmembrane region" description="Helical" evidence="1">
    <location>
        <begin position="295"/>
        <end position="316"/>
    </location>
</feature>
<feature type="transmembrane region" description="Helical" evidence="1">
    <location>
        <begin position="369"/>
        <end position="387"/>
    </location>
</feature>
<keyword evidence="3" id="KW-1185">Reference proteome</keyword>
<evidence type="ECO:0000313" key="3">
    <source>
        <dbReference type="Proteomes" id="UP001501803"/>
    </source>
</evidence>
<accession>A0ABP7KVR5</accession>
<feature type="transmembrane region" description="Helical" evidence="1">
    <location>
        <begin position="153"/>
        <end position="174"/>
    </location>
</feature>
<reference evidence="3" key="1">
    <citation type="journal article" date="2019" name="Int. J. Syst. Evol. Microbiol.">
        <title>The Global Catalogue of Microorganisms (GCM) 10K type strain sequencing project: providing services to taxonomists for standard genome sequencing and annotation.</title>
        <authorList>
            <consortium name="The Broad Institute Genomics Platform"/>
            <consortium name="The Broad Institute Genome Sequencing Center for Infectious Disease"/>
            <person name="Wu L."/>
            <person name="Ma J."/>
        </authorList>
    </citation>
    <scope>NUCLEOTIDE SEQUENCE [LARGE SCALE GENOMIC DNA]</scope>
    <source>
        <strain evidence="3">JCM 17021</strain>
    </source>
</reference>
<feature type="transmembrane region" description="Helical" evidence="1">
    <location>
        <begin position="328"/>
        <end position="348"/>
    </location>
</feature>
<feature type="transmembrane region" description="Helical" evidence="1">
    <location>
        <begin position="264"/>
        <end position="283"/>
    </location>
</feature>
<evidence type="ECO:0000256" key="1">
    <source>
        <dbReference type="SAM" id="Phobius"/>
    </source>
</evidence>
<feature type="transmembrane region" description="Helical" evidence="1">
    <location>
        <begin position="95"/>
        <end position="118"/>
    </location>
</feature>
<feature type="transmembrane region" description="Helical" evidence="1">
    <location>
        <begin position="52"/>
        <end position="75"/>
    </location>
</feature>
<evidence type="ECO:0008006" key="4">
    <source>
        <dbReference type="Google" id="ProtNLM"/>
    </source>
</evidence>
<feature type="transmembrane region" description="Helical" evidence="1">
    <location>
        <begin position="21"/>
        <end position="46"/>
    </location>
</feature>
<gene>
    <name evidence="2" type="ORF">GCM10022381_31340</name>
</gene>
<keyword evidence="1" id="KW-0472">Membrane</keyword>
<keyword evidence="1" id="KW-0812">Transmembrane</keyword>
<protein>
    <recommendedName>
        <fullName evidence="4">O-antigen/teichoic acid export membrane protein</fullName>
    </recommendedName>
</protein>
<comment type="caution">
    <text evidence="2">The sequence shown here is derived from an EMBL/GenBank/DDBJ whole genome shotgun (WGS) entry which is preliminary data.</text>
</comment>
<organism evidence="2 3">
    <name type="scientific">Leifsonia kafniensis</name>
    <dbReference type="NCBI Taxonomy" id="475957"/>
    <lineage>
        <taxon>Bacteria</taxon>
        <taxon>Bacillati</taxon>
        <taxon>Actinomycetota</taxon>
        <taxon>Actinomycetes</taxon>
        <taxon>Micrococcales</taxon>
        <taxon>Microbacteriaceae</taxon>
        <taxon>Leifsonia</taxon>
    </lineage>
</organism>
<proteinExistence type="predicted"/>
<keyword evidence="1" id="KW-1133">Transmembrane helix</keyword>
<name>A0ABP7KVR5_9MICO</name>
<dbReference type="RefSeq" id="WP_345068402.1">
    <property type="nucleotide sequence ID" value="NZ_BAABCN010000010.1"/>
</dbReference>